<proteinExistence type="predicted"/>
<gene>
    <name evidence="1" type="ORF">Tci_871761</name>
</gene>
<sequence length="170" mass="18669">FVISSDSLHHSGTNVAEAEVDSLVRSFVSIMTTITTIISTVDPTSVAKEKLIEPYSFGAGSSLAGGTDPTTGVFSDLTGSDFLVGAIRTIINPDTDLQKVYVPHWSLTNRSRFDDGRVCREMVDEFAPPKFFASVRGMEHDQLFTEFNVGDARQISLSAEVRIRVEYNDK</sequence>
<name>A0A699SPM0_TANCI</name>
<feature type="non-terminal residue" evidence="1">
    <location>
        <position position="1"/>
    </location>
</feature>
<organism evidence="1">
    <name type="scientific">Tanacetum cinerariifolium</name>
    <name type="common">Dalmatian daisy</name>
    <name type="synonym">Chrysanthemum cinerariifolium</name>
    <dbReference type="NCBI Taxonomy" id="118510"/>
    <lineage>
        <taxon>Eukaryota</taxon>
        <taxon>Viridiplantae</taxon>
        <taxon>Streptophyta</taxon>
        <taxon>Embryophyta</taxon>
        <taxon>Tracheophyta</taxon>
        <taxon>Spermatophyta</taxon>
        <taxon>Magnoliopsida</taxon>
        <taxon>eudicotyledons</taxon>
        <taxon>Gunneridae</taxon>
        <taxon>Pentapetalae</taxon>
        <taxon>asterids</taxon>
        <taxon>campanulids</taxon>
        <taxon>Asterales</taxon>
        <taxon>Asteraceae</taxon>
        <taxon>Asteroideae</taxon>
        <taxon>Anthemideae</taxon>
        <taxon>Anthemidinae</taxon>
        <taxon>Tanacetum</taxon>
    </lineage>
</organism>
<dbReference type="AlphaFoldDB" id="A0A699SPM0"/>
<evidence type="ECO:0000313" key="1">
    <source>
        <dbReference type="EMBL" id="GFC99791.1"/>
    </source>
</evidence>
<comment type="caution">
    <text evidence="1">The sequence shown here is derived from an EMBL/GenBank/DDBJ whole genome shotgun (WGS) entry which is preliminary data.</text>
</comment>
<accession>A0A699SPM0</accession>
<reference evidence="1" key="1">
    <citation type="journal article" date="2019" name="Sci. Rep.">
        <title>Draft genome of Tanacetum cinerariifolium, the natural source of mosquito coil.</title>
        <authorList>
            <person name="Yamashiro T."/>
            <person name="Shiraishi A."/>
            <person name="Satake H."/>
            <person name="Nakayama K."/>
        </authorList>
    </citation>
    <scope>NUCLEOTIDE SEQUENCE</scope>
</reference>
<dbReference type="EMBL" id="BKCJ011180776">
    <property type="protein sequence ID" value="GFC99791.1"/>
    <property type="molecule type" value="Genomic_DNA"/>
</dbReference>
<protein>
    <submittedName>
        <fullName evidence="1">Uncharacterized protein</fullName>
    </submittedName>
</protein>